<organism evidence="10 11">
    <name type="scientific">Rotaria magnacalcarata</name>
    <dbReference type="NCBI Taxonomy" id="392030"/>
    <lineage>
        <taxon>Eukaryota</taxon>
        <taxon>Metazoa</taxon>
        <taxon>Spiralia</taxon>
        <taxon>Gnathifera</taxon>
        <taxon>Rotifera</taxon>
        <taxon>Eurotatoria</taxon>
        <taxon>Bdelloidea</taxon>
        <taxon>Philodinida</taxon>
        <taxon>Philodinidae</taxon>
        <taxon>Rotaria</taxon>
    </lineage>
</organism>
<feature type="binding site" evidence="6">
    <location>
        <begin position="15"/>
        <end position="21"/>
    </location>
    <ligand>
        <name>ATP</name>
        <dbReference type="ChEBI" id="CHEBI:30616"/>
    </ligand>
</feature>
<name>A0A8S3BQD1_9BILA</name>
<feature type="non-terminal residue" evidence="10">
    <location>
        <position position="80"/>
    </location>
</feature>
<dbReference type="EMBL" id="CAJOBJ010163289">
    <property type="protein sequence ID" value="CAF4854636.1"/>
    <property type="molecule type" value="Genomic_DNA"/>
</dbReference>
<dbReference type="GO" id="GO:0005829">
    <property type="term" value="C:cytosol"/>
    <property type="evidence" value="ECO:0007669"/>
    <property type="project" value="TreeGrafter"/>
</dbReference>
<reference evidence="10" key="1">
    <citation type="submission" date="2021-02" db="EMBL/GenBank/DDBJ databases">
        <authorList>
            <person name="Nowell W R."/>
        </authorList>
    </citation>
    <scope>NUCLEOTIDE SEQUENCE</scope>
</reference>
<evidence type="ECO:0000256" key="1">
    <source>
        <dbReference type="ARBA" id="ARBA00022598"/>
    </source>
</evidence>
<keyword evidence="2 6" id="KW-0547">Nucleotide-binding</keyword>
<evidence type="ECO:0000256" key="6">
    <source>
        <dbReference type="PROSITE-ProRule" id="PRU00886"/>
    </source>
</evidence>
<dbReference type="Gene3D" id="3.40.50.620">
    <property type="entry name" value="HUPs"/>
    <property type="match status" value="1"/>
</dbReference>
<evidence type="ECO:0000313" key="11">
    <source>
        <dbReference type="Proteomes" id="UP000681720"/>
    </source>
</evidence>
<dbReference type="Proteomes" id="UP000681720">
    <property type="component" value="Unassembled WGS sequence"/>
</dbReference>
<dbReference type="InterPro" id="IPR014729">
    <property type="entry name" value="Rossmann-like_a/b/a_fold"/>
</dbReference>
<proteinExistence type="predicted"/>
<dbReference type="SUPFAM" id="SSF52402">
    <property type="entry name" value="Adenine nucleotide alpha hydrolases-like"/>
    <property type="match status" value="1"/>
</dbReference>
<protein>
    <recommendedName>
        <fullName evidence="8">GMPS ATP-PPase domain-containing protein</fullName>
    </recommendedName>
</protein>
<evidence type="ECO:0000256" key="3">
    <source>
        <dbReference type="ARBA" id="ARBA00022749"/>
    </source>
</evidence>
<evidence type="ECO:0000256" key="7">
    <source>
        <dbReference type="SAM" id="SignalP"/>
    </source>
</evidence>
<evidence type="ECO:0000256" key="4">
    <source>
        <dbReference type="ARBA" id="ARBA00022755"/>
    </source>
</evidence>
<dbReference type="GO" id="GO:0003921">
    <property type="term" value="F:GMP synthase activity"/>
    <property type="evidence" value="ECO:0007669"/>
    <property type="project" value="InterPro"/>
</dbReference>
<keyword evidence="5 6" id="KW-0067">ATP-binding</keyword>
<comment type="caution">
    <text evidence="10">The sequence shown here is derived from an EMBL/GenBank/DDBJ whole genome shotgun (WGS) entry which is preliminary data.</text>
</comment>
<feature type="chain" id="PRO_5035647392" description="GMPS ATP-PPase domain-containing protein" evidence="7">
    <location>
        <begin position="21"/>
        <end position="80"/>
    </location>
</feature>
<feature type="non-terminal residue" evidence="10">
    <location>
        <position position="1"/>
    </location>
</feature>
<keyword evidence="4 6" id="KW-0658">Purine biosynthesis</keyword>
<evidence type="ECO:0000259" key="8">
    <source>
        <dbReference type="PROSITE" id="PS51553"/>
    </source>
</evidence>
<feature type="domain" description="GMPS ATP-PPase" evidence="8">
    <location>
        <begin position="1"/>
        <end position="80"/>
    </location>
</feature>
<dbReference type="PROSITE" id="PS51553">
    <property type="entry name" value="GMPS_ATP_PPASE"/>
    <property type="match status" value="1"/>
</dbReference>
<feature type="signal peptide" evidence="7">
    <location>
        <begin position="1"/>
        <end position="20"/>
    </location>
</feature>
<sequence length="80" mass="8766">IRSFVKGQIVFILCSGGVDSSVCAALLTRALPTEQVKIISIDNGFLRYNEGVEIHQTLSQFAAVNYIDASQRFAQAKTFV</sequence>
<dbReference type="PANTHER" id="PTHR11922">
    <property type="entry name" value="GMP SYNTHASE-RELATED"/>
    <property type="match status" value="1"/>
</dbReference>
<evidence type="ECO:0000313" key="10">
    <source>
        <dbReference type="EMBL" id="CAF4854636.1"/>
    </source>
</evidence>
<keyword evidence="7" id="KW-0732">Signal</keyword>
<evidence type="ECO:0000256" key="2">
    <source>
        <dbReference type="ARBA" id="ARBA00022741"/>
    </source>
</evidence>
<keyword evidence="1" id="KW-0436">Ligase</keyword>
<dbReference type="AlphaFoldDB" id="A0A8S3BQD1"/>
<gene>
    <name evidence="9" type="ORF">GIL414_LOCUS44269</name>
    <name evidence="10" type="ORF">GIL414_LOCUS49571</name>
</gene>
<evidence type="ECO:0000313" key="9">
    <source>
        <dbReference type="EMBL" id="CAF4730844.1"/>
    </source>
</evidence>
<dbReference type="PANTHER" id="PTHR11922:SF2">
    <property type="entry name" value="GMP SYNTHASE [GLUTAMINE-HYDROLYZING]"/>
    <property type="match status" value="1"/>
</dbReference>
<dbReference type="EMBL" id="CAJOBJ010133165">
    <property type="protein sequence ID" value="CAF4730844.1"/>
    <property type="molecule type" value="Genomic_DNA"/>
</dbReference>
<dbReference type="GO" id="GO:0005524">
    <property type="term" value="F:ATP binding"/>
    <property type="evidence" value="ECO:0007669"/>
    <property type="project" value="UniProtKB-UniRule"/>
</dbReference>
<dbReference type="InterPro" id="IPR025777">
    <property type="entry name" value="GMPS_ATP_PPase_dom"/>
</dbReference>
<accession>A0A8S3BQD1</accession>
<evidence type="ECO:0000256" key="5">
    <source>
        <dbReference type="ARBA" id="ARBA00022840"/>
    </source>
</evidence>
<keyword evidence="3 6" id="KW-0332">GMP biosynthesis</keyword>